<evidence type="ECO:0000313" key="10">
    <source>
        <dbReference type="Proteomes" id="UP000198862"/>
    </source>
</evidence>
<keyword evidence="5" id="KW-0315">Glutamine amidotransferase</keyword>
<dbReference type="RefSeq" id="WP_143085046.1">
    <property type="nucleotide sequence ID" value="NZ_FOLO01000008.1"/>
</dbReference>
<name>A0A1I1IFV4_9GAMM</name>
<dbReference type="InterPro" id="IPR002586">
    <property type="entry name" value="CobQ/CobB/MinD/ParA_Nub-bd_dom"/>
</dbReference>
<dbReference type="InterPro" id="IPR011698">
    <property type="entry name" value="GATase_3"/>
</dbReference>
<sequence>QGTTSDAGKTTLVCGLGRVFKRKGIKVAPFKPQNMALNSAVTIDGGEIGRAQALQAQACDLAPICDFNPVLLKPSSDIGCQVIINGKVAAQLDAQNYHDYKPTAMKAVLKAHQRLSNDFESILVEGAGSPAEINLRDRDIANMGFAEEVDCPVILIADIDKGGVFAHLTGTLACLSESEQNRVIGFVINRFRGDPALLTSGLDWLEKKTAKPVLAVLPYLQGLHLDSEDSVALEQVIEKPKLNVVIPVYPRASNHNDFDSLRAHPDVNVQLVGPQLIGAQATNSELQSDKPKADLLILPGSKNTQADLAWFKEQGWEDYLKRHLRYGGKVLAICGGLQMLGQEIKDPDGIESPQCKTKKGLGLLPLITTLKANKELSLKNGILDLPDQNKVDIQGYEIHAGDTLLDNSVNTADVKQVVFDNDKLKASFGSGVISDDNQIFASYWHGLMDTPAALSAILNWATDATNGSEFKQVDYQALREQSINHLADSIEQEFDWDKLATALNKFNV</sequence>
<dbReference type="CDD" id="cd05389">
    <property type="entry name" value="CobQ_N"/>
    <property type="match status" value="1"/>
</dbReference>
<dbReference type="GO" id="GO:0003824">
    <property type="term" value="F:catalytic activity"/>
    <property type="evidence" value="ECO:0007669"/>
    <property type="project" value="InterPro"/>
</dbReference>
<gene>
    <name evidence="9" type="ORF">SAMN02745724_01453</name>
</gene>
<reference evidence="9 10" key="1">
    <citation type="submission" date="2016-10" db="EMBL/GenBank/DDBJ databases">
        <authorList>
            <person name="de Groot N.N."/>
        </authorList>
    </citation>
    <scope>NUCLEOTIDE SEQUENCE [LARGE SCALE GENOMIC DNA]</scope>
    <source>
        <strain evidence="9 10">DSM 6059</strain>
    </source>
</reference>
<dbReference type="OrthoDB" id="9808302at2"/>
<dbReference type="Pfam" id="PF01656">
    <property type="entry name" value="CbiA"/>
    <property type="match status" value="1"/>
</dbReference>
<evidence type="ECO:0000259" key="7">
    <source>
        <dbReference type="Pfam" id="PF01656"/>
    </source>
</evidence>
<evidence type="ECO:0000256" key="2">
    <source>
        <dbReference type="ARBA" id="ARBA00006205"/>
    </source>
</evidence>
<comment type="function">
    <text evidence="6">Catalyzes amidations at positions B, D, E, and G on adenosylcobyrinic A,C-diamide. NH(2) groups are provided by glutamine, and one molecule of ATP is hydrogenolyzed for each amidation.</text>
</comment>
<keyword evidence="4" id="KW-0169">Cobalamin biosynthesis</keyword>
<feature type="domain" description="CobQ/CobB/MinD/ParA nucleotide binding" evidence="7">
    <location>
        <begin position="2"/>
        <end position="223"/>
    </location>
</feature>
<evidence type="ECO:0000256" key="6">
    <source>
        <dbReference type="ARBA" id="ARBA00025166"/>
    </source>
</evidence>
<dbReference type="STRING" id="1123010.SAMN02745724_01453"/>
<dbReference type="EMBL" id="FOLO01000008">
    <property type="protein sequence ID" value="SFC34861.1"/>
    <property type="molecule type" value="Genomic_DNA"/>
</dbReference>
<dbReference type="InterPro" id="IPR047045">
    <property type="entry name" value="CobQ_N"/>
</dbReference>
<dbReference type="InterPro" id="IPR027417">
    <property type="entry name" value="P-loop_NTPase"/>
</dbReference>
<dbReference type="SUPFAM" id="SSF52540">
    <property type="entry name" value="P-loop containing nucleoside triphosphate hydrolases"/>
    <property type="match status" value="1"/>
</dbReference>
<evidence type="ECO:0000313" key="9">
    <source>
        <dbReference type="EMBL" id="SFC34861.1"/>
    </source>
</evidence>
<dbReference type="PANTHER" id="PTHR21343:SF1">
    <property type="entry name" value="COBYRIC ACID SYNTHASE"/>
    <property type="match status" value="1"/>
</dbReference>
<accession>A0A1I1IFV4</accession>
<dbReference type="Proteomes" id="UP000198862">
    <property type="component" value="Unassembled WGS sequence"/>
</dbReference>
<organism evidence="9 10">
    <name type="scientific">Pseudoalteromonas denitrificans DSM 6059</name>
    <dbReference type="NCBI Taxonomy" id="1123010"/>
    <lineage>
        <taxon>Bacteria</taxon>
        <taxon>Pseudomonadati</taxon>
        <taxon>Pseudomonadota</taxon>
        <taxon>Gammaproteobacteria</taxon>
        <taxon>Alteromonadales</taxon>
        <taxon>Pseudoalteromonadaceae</taxon>
        <taxon>Pseudoalteromonas</taxon>
    </lineage>
</organism>
<proteinExistence type="inferred from homology"/>
<dbReference type="SUPFAM" id="SSF52317">
    <property type="entry name" value="Class I glutamine amidotransferase-like"/>
    <property type="match status" value="1"/>
</dbReference>
<dbReference type="NCBIfam" id="NF001989">
    <property type="entry name" value="PRK00784.1"/>
    <property type="match status" value="1"/>
</dbReference>
<feature type="domain" description="CobB/CobQ-like glutamine amidotransferase" evidence="8">
    <location>
        <begin position="244"/>
        <end position="450"/>
    </location>
</feature>
<dbReference type="GO" id="GO:0009236">
    <property type="term" value="P:cobalamin biosynthetic process"/>
    <property type="evidence" value="ECO:0007669"/>
    <property type="project" value="UniProtKB-UniPathway"/>
</dbReference>
<dbReference type="InterPro" id="IPR029062">
    <property type="entry name" value="Class_I_gatase-like"/>
</dbReference>
<evidence type="ECO:0000256" key="4">
    <source>
        <dbReference type="ARBA" id="ARBA00022573"/>
    </source>
</evidence>
<dbReference type="InterPro" id="IPR004459">
    <property type="entry name" value="CobQ_synth"/>
</dbReference>
<feature type="non-terminal residue" evidence="9">
    <location>
        <position position="1"/>
    </location>
</feature>
<protein>
    <recommendedName>
        <fullName evidence="3">Cobyric acid synthase</fullName>
    </recommendedName>
</protein>
<evidence type="ECO:0000259" key="8">
    <source>
        <dbReference type="Pfam" id="PF07685"/>
    </source>
</evidence>
<comment type="similarity">
    <text evidence="2">Belongs to the CobB/CobQ family. CobQ subfamily.</text>
</comment>
<dbReference type="Pfam" id="PF07685">
    <property type="entry name" value="GATase_3"/>
    <property type="match status" value="1"/>
</dbReference>
<dbReference type="HAMAP" id="MF_00028">
    <property type="entry name" value="CobQ"/>
    <property type="match status" value="1"/>
</dbReference>
<dbReference type="PROSITE" id="PS51274">
    <property type="entry name" value="GATASE_COBBQ"/>
    <property type="match status" value="1"/>
</dbReference>
<dbReference type="UniPathway" id="UPA00148"/>
<dbReference type="NCBIfam" id="TIGR00313">
    <property type="entry name" value="cobQ"/>
    <property type="match status" value="1"/>
</dbReference>
<dbReference type="CDD" id="cd01750">
    <property type="entry name" value="GATase1_CobQ"/>
    <property type="match status" value="1"/>
</dbReference>
<dbReference type="InterPro" id="IPR033949">
    <property type="entry name" value="CobQ_GATase1"/>
</dbReference>
<evidence type="ECO:0000256" key="1">
    <source>
        <dbReference type="ARBA" id="ARBA00004953"/>
    </source>
</evidence>
<comment type="pathway">
    <text evidence="1">Cofactor biosynthesis; adenosylcobalamin biosynthesis.</text>
</comment>
<keyword evidence="10" id="KW-1185">Reference proteome</keyword>
<dbReference type="AlphaFoldDB" id="A0A1I1IFV4"/>
<evidence type="ECO:0000256" key="3">
    <source>
        <dbReference type="ARBA" id="ARBA00019833"/>
    </source>
</evidence>
<evidence type="ECO:0000256" key="5">
    <source>
        <dbReference type="ARBA" id="ARBA00022962"/>
    </source>
</evidence>
<dbReference type="PANTHER" id="PTHR21343">
    <property type="entry name" value="DETHIOBIOTIN SYNTHETASE"/>
    <property type="match status" value="1"/>
</dbReference>
<dbReference type="Gene3D" id="3.40.50.300">
    <property type="entry name" value="P-loop containing nucleotide triphosphate hydrolases"/>
    <property type="match status" value="1"/>
</dbReference>
<dbReference type="Gene3D" id="3.40.50.880">
    <property type="match status" value="1"/>
</dbReference>